<proteinExistence type="predicted"/>
<name>A0A392VI05_9FABA</name>
<evidence type="ECO:0000313" key="2">
    <source>
        <dbReference type="Proteomes" id="UP000265520"/>
    </source>
</evidence>
<dbReference type="Proteomes" id="UP000265520">
    <property type="component" value="Unassembled WGS sequence"/>
</dbReference>
<organism evidence="1 2">
    <name type="scientific">Trifolium medium</name>
    <dbReference type="NCBI Taxonomy" id="97028"/>
    <lineage>
        <taxon>Eukaryota</taxon>
        <taxon>Viridiplantae</taxon>
        <taxon>Streptophyta</taxon>
        <taxon>Embryophyta</taxon>
        <taxon>Tracheophyta</taxon>
        <taxon>Spermatophyta</taxon>
        <taxon>Magnoliopsida</taxon>
        <taxon>eudicotyledons</taxon>
        <taxon>Gunneridae</taxon>
        <taxon>Pentapetalae</taxon>
        <taxon>rosids</taxon>
        <taxon>fabids</taxon>
        <taxon>Fabales</taxon>
        <taxon>Fabaceae</taxon>
        <taxon>Papilionoideae</taxon>
        <taxon>50 kb inversion clade</taxon>
        <taxon>NPAAA clade</taxon>
        <taxon>Hologalegina</taxon>
        <taxon>IRL clade</taxon>
        <taxon>Trifolieae</taxon>
        <taxon>Trifolium</taxon>
    </lineage>
</organism>
<dbReference type="EMBL" id="LXQA011140772">
    <property type="protein sequence ID" value="MCI86445.1"/>
    <property type="molecule type" value="Genomic_DNA"/>
</dbReference>
<dbReference type="AlphaFoldDB" id="A0A392VI05"/>
<accession>A0A392VI05</accession>
<protein>
    <submittedName>
        <fullName evidence="1">Uncharacterized protein</fullName>
    </submittedName>
</protein>
<comment type="caution">
    <text evidence="1">The sequence shown here is derived from an EMBL/GenBank/DDBJ whole genome shotgun (WGS) entry which is preliminary data.</text>
</comment>
<keyword evidence="2" id="KW-1185">Reference proteome</keyword>
<evidence type="ECO:0000313" key="1">
    <source>
        <dbReference type="EMBL" id="MCI86445.1"/>
    </source>
</evidence>
<reference evidence="1 2" key="1">
    <citation type="journal article" date="2018" name="Front. Plant Sci.">
        <title>Red Clover (Trifolium pratense) and Zigzag Clover (T. medium) - A Picture of Genomic Similarities and Differences.</title>
        <authorList>
            <person name="Dluhosova J."/>
            <person name="Istvanek J."/>
            <person name="Nedelnik J."/>
            <person name="Repkova J."/>
        </authorList>
    </citation>
    <scope>NUCLEOTIDE SEQUENCE [LARGE SCALE GENOMIC DNA]</scope>
    <source>
        <strain evidence="2">cv. 10/8</strain>
        <tissue evidence="1">Leaf</tissue>
    </source>
</reference>
<sequence>MKFNSMIGDCNLSWVEEFYANVLGRP</sequence>
<feature type="non-terminal residue" evidence="1">
    <location>
        <position position="26"/>
    </location>
</feature>